<comment type="similarity">
    <text evidence="1">Belongs to the peptidase S45 family.</text>
</comment>
<reference evidence="5" key="1">
    <citation type="submission" date="2018-05" db="EMBL/GenBank/DDBJ databases">
        <authorList>
            <person name="Lanie J.A."/>
            <person name="Ng W.-L."/>
            <person name="Kazmierczak K.M."/>
            <person name="Andrzejewski T.M."/>
            <person name="Davidsen T.M."/>
            <person name="Wayne K.J."/>
            <person name="Tettelin H."/>
            <person name="Glass J.I."/>
            <person name="Rusch D."/>
            <person name="Podicherti R."/>
            <person name="Tsui H.-C.T."/>
            <person name="Winkler M.E."/>
        </authorList>
    </citation>
    <scope>NUCLEOTIDE SEQUENCE</scope>
</reference>
<dbReference type="Gene3D" id="1.10.1400.10">
    <property type="match status" value="1"/>
</dbReference>
<dbReference type="Gene3D" id="3.60.20.10">
    <property type="entry name" value="Glutamine Phosphoribosylpyrophosphate, subunit 1, domain 1"/>
    <property type="match status" value="1"/>
</dbReference>
<dbReference type="InterPro" id="IPR043147">
    <property type="entry name" value="Penicillin_amidase_A-knob"/>
</dbReference>
<dbReference type="InterPro" id="IPR014395">
    <property type="entry name" value="Pen/GL7ACA/AHL_acylase"/>
</dbReference>
<dbReference type="AlphaFoldDB" id="A0A381ZAU2"/>
<dbReference type="SUPFAM" id="SSF56235">
    <property type="entry name" value="N-terminal nucleophile aminohydrolases (Ntn hydrolases)"/>
    <property type="match status" value="1"/>
</dbReference>
<dbReference type="GO" id="GO:0017000">
    <property type="term" value="P:antibiotic biosynthetic process"/>
    <property type="evidence" value="ECO:0007669"/>
    <property type="project" value="InterPro"/>
</dbReference>
<dbReference type="PANTHER" id="PTHR34218">
    <property type="entry name" value="PEPTIDASE S45 PENICILLIN AMIDASE"/>
    <property type="match status" value="1"/>
</dbReference>
<name>A0A381ZAU2_9ZZZZ</name>
<keyword evidence="4" id="KW-0865">Zymogen</keyword>
<dbReference type="InterPro" id="IPR029055">
    <property type="entry name" value="Ntn_hydrolases_N"/>
</dbReference>
<dbReference type="Gene3D" id="1.10.439.10">
    <property type="entry name" value="Penicillin Amidohydrolase, domain 1"/>
    <property type="match status" value="1"/>
</dbReference>
<evidence type="ECO:0008006" key="6">
    <source>
        <dbReference type="Google" id="ProtNLM"/>
    </source>
</evidence>
<evidence type="ECO:0000313" key="5">
    <source>
        <dbReference type="EMBL" id="SVA86061.1"/>
    </source>
</evidence>
<dbReference type="EMBL" id="UINC01020510">
    <property type="protein sequence ID" value="SVA86061.1"/>
    <property type="molecule type" value="Genomic_DNA"/>
</dbReference>
<keyword evidence="2" id="KW-0732">Signal</keyword>
<dbReference type="InterPro" id="IPR002692">
    <property type="entry name" value="S45"/>
</dbReference>
<accession>A0A381ZAU2</accession>
<protein>
    <recommendedName>
        <fullName evidence="6">Penicillin acylase family protein</fullName>
    </recommendedName>
</protein>
<evidence type="ECO:0000256" key="1">
    <source>
        <dbReference type="ARBA" id="ARBA00006586"/>
    </source>
</evidence>
<organism evidence="5">
    <name type="scientific">marine metagenome</name>
    <dbReference type="NCBI Taxonomy" id="408172"/>
    <lineage>
        <taxon>unclassified sequences</taxon>
        <taxon>metagenomes</taxon>
        <taxon>ecological metagenomes</taxon>
    </lineage>
</organism>
<evidence type="ECO:0000256" key="2">
    <source>
        <dbReference type="ARBA" id="ARBA00022729"/>
    </source>
</evidence>
<dbReference type="PIRSF" id="PIRSF001227">
    <property type="entry name" value="Pen_acylase"/>
    <property type="match status" value="1"/>
</dbReference>
<evidence type="ECO:0000256" key="3">
    <source>
        <dbReference type="ARBA" id="ARBA00022801"/>
    </source>
</evidence>
<dbReference type="InterPro" id="IPR043146">
    <property type="entry name" value="Penicillin_amidase_N_B-knob"/>
</dbReference>
<dbReference type="PANTHER" id="PTHR34218:SF3">
    <property type="entry name" value="ACYL-HOMOSERINE LACTONE ACYLASE PVDQ"/>
    <property type="match status" value="1"/>
</dbReference>
<dbReference type="Gene3D" id="2.30.120.10">
    <property type="match status" value="1"/>
</dbReference>
<sequence>MKYKVVEADAPFEIVWDKLGIPHVYASSVADAYRGMGYAAGYERLWQIHLSCAFANGEAAALLGERFIQQDAFQRAFNVHGGLTELPASDGDWIADAYLEGLNAYVRSLDEVPPEFNHAEVEPREFNRADIAARYRFTSWFQHKSWTEKLVLGRLMATHGVDYFSNHVLHFSDEDRSLIEELNEPLRNLDPMMIRLAYPFVNVPSFSGSNNWAVTGDLSSSGKPILATDPHQPYTIPNTFFYSHLNAGSWNAFGAAFPGVPYFMMGYTSEIAWGLTTGFVDCYDLFVEEIKADQYRTQSGWKSLETRIEKIDVKGKSTKEITIQNTHHGVLLEPLMKELGMSNIKNEQFQTSLYWSLQNVATSAGALALLPTAGSAKEFGELLFENEVCPLVNNIICVDKESQLERYIATTTPVRKGVTGSVPLAGWKEKYDFPLTNSEQLLVEKNPSNGFALTANNDTMGETGEFYIHNFPTHNARADRIRELLGKKKKFSVEDFCSMQLDLYDLRANEVLPDLIKILQESKDKEVRLAAKLLNEWDCSSSTESRGACLYYPFLDRFWQRKYMYKVLKDELINLLPLGAPGLNRFDISSFINSTTAWKEHEELLKTTIQEEMRIVVDRVKLSLGNDYSKWRWGDLHKIQFQHSLNNYPAWENLKLGPDEIGGSPTTLGMAMHMGKGPGKTNESEVPCRVYHGPAYRLVVDLADPQSAKFVIAGGNGGRVDSEFCLNQYATWLKGQYFTLKLKREEVDEHTVWQFDKIH</sequence>
<evidence type="ECO:0000256" key="4">
    <source>
        <dbReference type="ARBA" id="ARBA00023145"/>
    </source>
</evidence>
<dbReference type="Pfam" id="PF01804">
    <property type="entry name" value="Penicil_amidase"/>
    <property type="match status" value="1"/>
</dbReference>
<keyword evidence="3" id="KW-0378">Hydrolase</keyword>
<dbReference type="InterPro" id="IPR023343">
    <property type="entry name" value="Penicillin_amidase_dom1"/>
</dbReference>
<proteinExistence type="inferred from homology"/>
<dbReference type="GO" id="GO:0016811">
    <property type="term" value="F:hydrolase activity, acting on carbon-nitrogen (but not peptide) bonds, in linear amides"/>
    <property type="evidence" value="ECO:0007669"/>
    <property type="project" value="InterPro"/>
</dbReference>
<gene>
    <name evidence="5" type="ORF">METZ01_LOCUS138915</name>
</gene>